<dbReference type="WBParaSite" id="ALUE_0002126801-mRNA-1">
    <property type="protein sequence ID" value="ALUE_0002126801-mRNA-1"/>
    <property type="gene ID" value="ALUE_0002126801"/>
</dbReference>
<evidence type="ECO:0000256" key="1">
    <source>
        <dbReference type="SAM" id="SignalP"/>
    </source>
</evidence>
<keyword evidence="2" id="KW-1185">Reference proteome</keyword>
<sequence length="143" mass="16456">MKCLLALTLFIALSSALFEIDELEKMITNPIDLATLEILDDDKYSPRWKIQQQVNEIVAKQPQTVQNTYNMLLQNKNAKKQAKLERRLQWLRMRGASSAVLIAKQKLYDIDNDLSLSEIQADQQKAQVKSNLSAIDFMMLNKD</sequence>
<dbReference type="AlphaFoldDB" id="A0A0M3IR90"/>
<keyword evidence="1" id="KW-0732">Signal</keyword>
<proteinExistence type="predicted"/>
<feature type="signal peptide" evidence="1">
    <location>
        <begin position="1"/>
        <end position="16"/>
    </location>
</feature>
<evidence type="ECO:0000313" key="3">
    <source>
        <dbReference type="WBParaSite" id="ALUE_0002126801-mRNA-1"/>
    </source>
</evidence>
<dbReference type="Proteomes" id="UP000036681">
    <property type="component" value="Unplaced"/>
</dbReference>
<feature type="chain" id="PRO_5005657418" evidence="1">
    <location>
        <begin position="17"/>
        <end position="143"/>
    </location>
</feature>
<accession>A0A0M3IR90</accession>
<protein>
    <submittedName>
        <fullName evidence="3">DUF148 domain-containing protein</fullName>
    </submittedName>
</protein>
<reference evidence="3" key="1">
    <citation type="submission" date="2017-02" db="UniProtKB">
        <authorList>
            <consortium name="WormBaseParasite"/>
        </authorList>
    </citation>
    <scope>IDENTIFICATION</scope>
</reference>
<name>A0A0M3IR90_ASCLU</name>
<organism evidence="2 3">
    <name type="scientific">Ascaris lumbricoides</name>
    <name type="common">Giant roundworm</name>
    <dbReference type="NCBI Taxonomy" id="6252"/>
    <lineage>
        <taxon>Eukaryota</taxon>
        <taxon>Metazoa</taxon>
        <taxon>Ecdysozoa</taxon>
        <taxon>Nematoda</taxon>
        <taxon>Chromadorea</taxon>
        <taxon>Rhabditida</taxon>
        <taxon>Spirurina</taxon>
        <taxon>Ascaridomorpha</taxon>
        <taxon>Ascaridoidea</taxon>
        <taxon>Ascarididae</taxon>
        <taxon>Ascaris</taxon>
    </lineage>
</organism>
<evidence type="ECO:0000313" key="2">
    <source>
        <dbReference type="Proteomes" id="UP000036681"/>
    </source>
</evidence>